<keyword evidence="11" id="KW-1185">Reference proteome</keyword>
<dbReference type="InterPro" id="IPR011989">
    <property type="entry name" value="ARM-like"/>
</dbReference>
<reference evidence="10" key="1">
    <citation type="submission" date="2021-04" db="EMBL/GenBank/DDBJ databases">
        <authorList>
            <consortium name="Wellcome Sanger Institute Data Sharing"/>
        </authorList>
    </citation>
    <scope>NUCLEOTIDE SEQUENCE [LARGE SCALE GENOMIC DNA]</scope>
</reference>
<name>A0A7N6C3V5_ANATE</name>
<evidence type="ECO:0000256" key="8">
    <source>
        <dbReference type="PIRNR" id="PIRNR032184"/>
    </source>
</evidence>
<dbReference type="InterPro" id="IPR038497">
    <property type="entry name" value="ATPase_V1-cplx_hsu_C_sf"/>
</dbReference>
<feature type="domain" description="ATPase V1 complex subunit H C-terminal" evidence="9">
    <location>
        <begin position="341"/>
        <end position="456"/>
    </location>
</feature>
<evidence type="ECO:0000256" key="5">
    <source>
        <dbReference type="ARBA" id="ARBA00029434"/>
    </source>
</evidence>
<comment type="subunit">
    <text evidence="8">V-ATPase is a heteromultimeric enzyme made up of two complexes: the ATP-hydrolytic V1 complex and the proton translocation V0 complex.</text>
</comment>
<dbReference type="AlphaFoldDB" id="A0A7N6C3V5"/>
<dbReference type="SUPFAM" id="SSF48371">
    <property type="entry name" value="ARM repeat"/>
    <property type="match status" value="1"/>
</dbReference>
<dbReference type="Ensembl" id="ENSATET00000062140.2">
    <property type="protein sequence ID" value="ENSATEP00000071851.1"/>
    <property type="gene ID" value="ENSATEG00000001581.3"/>
</dbReference>
<gene>
    <name evidence="10" type="primary">ATP6V1H</name>
</gene>
<dbReference type="Proteomes" id="UP000265040">
    <property type="component" value="Chromosome 17"/>
</dbReference>
<dbReference type="Pfam" id="PF03224">
    <property type="entry name" value="V-ATPase_H_N"/>
    <property type="match status" value="1"/>
</dbReference>
<dbReference type="FunFam" id="1.25.10.10:FF:000067">
    <property type="entry name" value="V-type proton ATPase subunit H"/>
    <property type="match status" value="1"/>
</dbReference>
<evidence type="ECO:0000313" key="11">
    <source>
        <dbReference type="Proteomes" id="UP000265040"/>
    </source>
</evidence>
<dbReference type="FunFam" id="1.25.40.150:FF:000001">
    <property type="entry name" value="V-type proton ATPase subunit H"/>
    <property type="match status" value="1"/>
</dbReference>
<dbReference type="Gene3D" id="1.25.40.150">
    <property type="entry name" value="V-type ATPase, subunit H, C-terminal domain"/>
    <property type="match status" value="1"/>
</dbReference>
<organism evidence="10 11">
    <name type="scientific">Anabas testudineus</name>
    <name type="common">Climbing perch</name>
    <name type="synonym">Anthias testudineus</name>
    <dbReference type="NCBI Taxonomy" id="64144"/>
    <lineage>
        <taxon>Eukaryota</taxon>
        <taxon>Metazoa</taxon>
        <taxon>Chordata</taxon>
        <taxon>Craniata</taxon>
        <taxon>Vertebrata</taxon>
        <taxon>Euteleostomi</taxon>
        <taxon>Actinopterygii</taxon>
        <taxon>Neopterygii</taxon>
        <taxon>Teleostei</taxon>
        <taxon>Neoteleostei</taxon>
        <taxon>Acanthomorphata</taxon>
        <taxon>Anabantaria</taxon>
        <taxon>Anabantiformes</taxon>
        <taxon>Anabantoidei</taxon>
        <taxon>Anabantidae</taxon>
        <taxon>Anabas</taxon>
    </lineage>
</organism>
<evidence type="ECO:0000256" key="3">
    <source>
        <dbReference type="ARBA" id="ARBA00022781"/>
    </source>
</evidence>
<dbReference type="InterPro" id="IPR004908">
    <property type="entry name" value="ATPase_V1-cplx_hsu"/>
</dbReference>
<sequence>MDIRGAVDAAVPTNIIAAKAAEVRANLVNWQSYLQSQMISSEDCEFIKKFEVATSEEKQVILTNEGHQCAKTFLNLMAHISKEQTVQYILTLIDDTLQENHQRVNIFFDYAKKTKNTAWSYFLPMLNRQDLFTVHMVSQEILLVFLQYGKIQMHNIVLFKLFIKSLNLQGTGPESTGAGTISPSESSQYVQCVAGCLQLMLRVNEYRFAWVEADGVNCITAVLSNKCGFQLQYQMIFCVWLLAFSPQLCEQLRRYNVVPALSDILQESVKEKVTRIILAAFRNLLEKSAERETRQEYALAMIQCKVLKQLENLEQQKYDDEDITEDIKFLLERLGESVQDLSSFDEYSSELKSGRLEWSPVHKSEKFWRENAVRLNEKNYELLKILTRLLEVSDDPQVIAVAAHDIGEYVRHYPRGKRVIEQLGGKQLVMNHMHHEDQLVRYNALLAVQKLMVHNWYEHISRCDKI</sequence>
<evidence type="ECO:0000256" key="4">
    <source>
        <dbReference type="ARBA" id="ARBA00023065"/>
    </source>
</evidence>
<evidence type="ECO:0000256" key="6">
    <source>
        <dbReference type="ARBA" id="ARBA00058462"/>
    </source>
</evidence>
<accession>A0A7N6C3V5</accession>
<dbReference type="GO" id="GO:0005765">
    <property type="term" value="C:lysosomal membrane"/>
    <property type="evidence" value="ECO:0007669"/>
    <property type="project" value="TreeGrafter"/>
</dbReference>
<evidence type="ECO:0000256" key="1">
    <source>
        <dbReference type="ARBA" id="ARBA00008613"/>
    </source>
</evidence>
<comment type="similarity">
    <text evidence="1 8">Belongs to the V-ATPase H subunit family.</text>
</comment>
<evidence type="ECO:0000313" key="10">
    <source>
        <dbReference type="Ensembl" id="ENSATEP00000071851.1"/>
    </source>
</evidence>
<dbReference type="PANTHER" id="PTHR10698">
    <property type="entry name" value="V-TYPE PROTON ATPASE SUBUNIT H"/>
    <property type="match status" value="1"/>
</dbReference>
<dbReference type="InterPro" id="IPR011987">
    <property type="entry name" value="ATPase_V1-cplx_hsu_C"/>
</dbReference>
<dbReference type="GO" id="GO:0000221">
    <property type="term" value="C:vacuolar proton-transporting V-type ATPase, V1 domain"/>
    <property type="evidence" value="ECO:0007669"/>
    <property type="project" value="UniProtKB-UniRule"/>
</dbReference>
<dbReference type="Gene3D" id="1.25.10.10">
    <property type="entry name" value="Leucine-rich Repeat Variant"/>
    <property type="match status" value="1"/>
</dbReference>
<comment type="function">
    <text evidence="6">Subunit of the V1 complex of vacuolar(H+)-ATPase (V-ATPase), a multisubunit enzyme composed of a peripheral complex (V1) that hydrolyzes ATP and a membrane integral complex (V0) that translocates protons. V-ATPase is responsible for acidifying and maintaining the pH of intracellular compartments and in some cell types, is targeted to the plasma membrane, where it is responsible for acidifying the extracellular environment. Subunit H is essential for V-ATPase activity, but not for the assembly of the complex. Involved in the endocytosis mediated by clathrin-coated pits, required for the formation of endosomes.</text>
</comment>
<evidence type="ECO:0000256" key="2">
    <source>
        <dbReference type="ARBA" id="ARBA00022448"/>
    </source>
</evidence>
<dbReference type="CDD" id="cd00256">
    <property type="entry name" value="VATPase_H"/>
    <property type="match status" value="1"/>
</dbReference>
<keyword evidence="4 8" id="KW-0406">Ion transport</keyword>
<reference evidence="10" key="2">
    <citation type="submission" date="2025-08" db="UniProtKB">
        <authorList>
            <consortium name="Ensembl"/>
        </authorList>
    </citation>
    <scope>IDENTIFICATION</scope>
</reference>
<dbReference type="PANTHER" id="PTHR10698:SF0">
    <property type="entry name" value="V-TYPE PROTON ATPASE SUBUNIT H"/>
    <property type="match status" value="1"/>
</dbReference>
<dbReference type="InterPro" id="IPR016024">
    <property type="entry name" value="ARM-type_fold"/>
</dbReference>
<keyword evidence="2 8" id="KW-0813">Transport</keyword>
<dbReference type="GO" id="GO:0046961">
    <property type="term" value="F:proton-transporting ATPase activity, rotational mechanism"/>
    <property type="evidence" value="ECO:0007669"/>
    <property type="project" value="UniProtKB-UniRule"/>
</dbReference>
<dbReference type="Pfam" id="PF11698">
    <property type="entry name" value="V-ATPase_H_C"/>
    <property type="match status" value="1"/>
</dbReference>
<evidence type="ECO:0000259" key="9">
    <source>
        <dbReference type="Pfam" id="PF11698"/>
    </source>
</evidence>
<reference evidence="10" key="3">
    <citation type="submission" date="2025-09" db="UniProtKB">
        <authorList>
            <consortium name="Ensembl"/>
        </authorList>
    </citation>
    <scope>IDENTIFICATION</scope>
</reference>
<dbReference type="GeneTree" id="ENSGT00390000003289"/>
<proteinExistence type="inferred from homology"/>
<dbReference type="PIRSF" id="PIRSF032184">
    <property type="entry name" value="ATPase_V1_H"/>
    <property type="match status" value="1"/>
</dbReference>
<keyword evidence="3 8" id="KW-0375">Hydrogen ion transport</keyword>
<protein>
    <recommendedName>
        <fullName evidence="7 8">V-type proton ATPase subunit H</fullName>
    </recommendedName>
</protein>
<comment type="subcellular location">
    <subcellularLocation>
        <location evidence="5">Cytoplasmic vesicle</location>
        <location evidence="5">Clathrin-coated vesicle membrane</location>
        <topology evidence="5">Peripheral membrane protein</topology>
    </subcellularLocation>
</comment>
<dbReference type="GO" id="GO:0030665">
    <property type="term" value="C:clathrin-coated vesicle membrane"/>
    <property type="evidence" value="ECO:0007669"/>
    <property type="project" value="UniProtKB-SubCell"/>
</dbReference>
<evidence type="ECO:0000256" key="7">
    <source>
        <dbReference type="ARBA" id="ARBA00071124"/>
    </source>
</evidence>